<dbReference type="AlphaFoldDB" id="A0A4S5BXY3"/>
<reference evidence="1 2" key="1">
    <citation type="submission" date="2019-04" db="EMBL/GenBank/DDBJ databases">
        <title>Lampropedia sp YIM MLB12 draf genome.</title>
        <authorList>
            <person name="Wang Y.-X."/>
        </authorList>
    </citation>
    <scope>NUCLEOTIDE SEQUENCE [LARGE SCALE GENOMIC DNA]</scope>
    <source>
        <strain evidence="1 2">YIM MLB12</strain>
    </source>
</reference>
<evidence type="ECO:0000313" key="2">
    <source>
        <dbReference type="Proteomes" id="UP000306236"/>
    </source>
</evidence>
<sequence>MAVSYESVFIDDDLLLAISNKTPELLGVGYVGVISNGRGSLSGAHPDGIVTDDWIPVSAEIIIRIRSKLASLDGLFVAKTKSGVDGTWLIPNLNPLLKYDVIARLDGRNDVIGSDLTPKV</sequence>
<gene>
    <name evidence="1" type="ORF">E8K88_02535</name>
</gene>
<name>A0A4S5BXY3_9BURK</name>
<dbReference type="EMBL" id="SSWX01000002">
    <property type="protein sequence ID" value="THJ36161.1"/>
    <property type="molecule type" value="Genomic_DNA"/>
</dbReference>
<comment type="caution">
    <text evidence="1">The sequence shown here is derived from an EMBL/GenBank/DDBJ whole genome shotgun (WGS) entry which is preliminary data.</text>
</comment>
<accession>A0A4S5BXY3</accession>
<dbReference type="Proteomes" id="UP000306236">
    <property type="component" value="Unassembled WGS sequence"/>
</dbReference>
<protein>
    <submittedName>
        <fullName evidence="1">Uncharacterized protein</fullName>
    </submittedName>
</protein>
<organism evidence="1 2">
    <name type="scientific">Lampropedia aestuarii</name>
    <dbReference type="NCBI Taxonomy" id="2562762"/>
    <lineage>
        <taxon>Bacteria</taxon>
        <taxon>Pseudomonadati</taxon>
        <taxon>Pseudomonadota</taxon>
        <taxon>Betaproteobacteria</taxon>
        <taxon>Burkholderiales</taxon>
        <taxon>Comamonadaceae</taxon>
        <taxon>Lampropedia</taxon>
    </lineage>
</organism>
<proteinExistence type="predicted"/>
<keyword evidence="2" id="KW-1185">Reference proteome</keyword>
<dbReference type="RefSeq" id="WP_136405067.1">
    <property type="nucleotide sequence ID" value="NZ_SSWX01000002.1"/>
</dbReference>
<evidence type="ECO:0000313" key="1">
    <source>
        <dbReference type="EMBL" id="THJ36161.1"/>
    </source>
</evidence>